<dbReference type="InterPro" id="IPR051327">
    <property type="entry name" value="MATE_MepA_subfamily"/>
</dbReference>
<keyword evidence="9" id="KW-0046">Antibiotic resistance</keyword>
<keyword evidence="8 10" id="KW-0472">Membrane</keyword>
<keyword evidence="4" id="KW-0813">Transport</keyword>
<dbReference type="GO" id="GO:0005886">
    <property type="term" value="C:plasma membrane"/>
    <property type="evidence" value="ECO:0007669"/>
    <property type="project" value="UniProtKB-SubCell"/>
</dbReference>
<feature type="transmembrane region" description="Helical" evidence="10">
    <location>
        <begin position="385"/>
        <end position="403"/>
    </location>
</feature>
<dbReference type="PANTHER" id="PTHR43823:SF3">
    <property type="entry name" value="MULTIDRUG EXPORT PROTEIN MEPA"/>
    <property type="match status" value="1"/>
</dbReference>
<evidence type="ECO:0000313" key="11">
    <source>
        <dbReference type="EMBL" id="HJG97145.1"/>
    </source>
</evidence>
<organism evidence="11 12">
    <name type="scientific">Romboutsia timonensis</name>
    <dbReference type="NCBI Taxonomy" id="1776391"/>
    <lineage>
        <taxon>Bacteria</taxon>
        <taxon>Bacillati</taxon>
        <taxon>Bacillota</taxon>
        <taxon>Clostridia</taxon>
        <taxon>Peptostreptococcales</taxon>
        <taxon>Peptostreptococcaceae</taxon>
        <taxon>Romboutsia</taxon>
    </lineage>
</organism>
<evidence type="ECO:0000256" key="3">
    <source>
        <dbReference type="ARBA" id="ARBA00022106"/>
    </source>
</evidence>
<keyword evidence="5" id="KW-1003">Cell membrane</keyword>
<dbReference type="AlphaFoldDB" id="A0A921N2G3"/>
<feature type="transmembrane region" description="Helical" evidence="10">
    <location>
        <begin position="55"/>
        <end position="75"/>
    </location>
</feature>
<feature type="transmembrane region" description="Helical" evidence="10">
    <location>
        <begin position="409"/>
        <end position="428"/>
    </location>
</feature>
<evidence type="ECO:0000256" key="4">
    <source>
        <dbReference type="ARBA" id="ARBA00022448"/>
    </source>
</evidence>
<evidence type="ECO:0000256" key="2">
    <source>
        <dbReference type="ARBA" id="ARBA00008417"/>
    </source>
</evidence>
<accession>A0A921N2G3</accession>
<dbReference type="CDD" id="cd13143">
    <property type="entry name" value="MATE_MepA_like"/>
    <property type="match status" value="1"/>
</dbReference>
<feature type="transmembrane region" description="Helical" evidence="10">
    <location>
        <begin position="309"/>
        <end position="328"/>
    </location>
</feature>
<dbReference type="Proteomes" id="UP000776700">
    <property type="component" value="Unassembled WGS sequence"/>
</dbReference>
<feature type="transmembrane region" description="Helical" evidence="10">
    <location>
        <begin position="128"/>
        <end position="146"/>
    </location>
</feature>
<dbReference type="PIRSF" id="PIRSF006603">
    <property type="entry name" value="DinF"/>
    <property type="match status" value="1"/>
</dbReference>
<evidence type="ECO:0000256" key="9">
    <source>
        <dbReference type="ARBA" id="ARBA00023251"/>
    </source>
</evidence>
<dbReference type="GO" id="GO:0042910">
    <property type="term" value="F:xenobiotic transmembrane transporter activity"/>
    <property type="evidence" value="ECO:0007669"/>
    <property type="project" value="InterPro"/>
</dbReference>
<protein>
    <recommendedName>
        <fullName evidence="3">Multidrug export protein MepA</fullName>
    </recommendedName>
</protein>
<dbReference type="InterPro" id="IPR045070">
    <property type="entry name" value="MATE_MepA-like"/>
</dbReference>
<evidence type="ECO:0000313" key="12">
    <source>
        <dbReference type="Proteomes" id="UP000776700"/>
    </source>
</evidence>
<feature type="transmembrane region" description="Helical" evidence="10">
    <location>
        <begin position="353"/>
        <end position="373"/>
    </location>
</feature>
<dbReference type="InterPro" id="IPR048279">
    <property type="entry name" value="MdtK-like"/>
</dbReference>
<dbReference type="InterPro" id="IPR002528">
    <property type="entry name" value="MATE_fam"/>
</dbReference>
<name>A0A921N2G3_9FIRM</name>
<keyword evidence="7 10" id="KW-1133">Transmembrane helix</keyword>
<gene>
    <name evidence="11" type="ORF">K8V90_08605</name>
</gene>
<reference evidence="11" key="2">
    <citation type="submission" date="2021-09" db="EMBL/GenBank/DDBJ databases">
        <authorList>
            <person name="Gilroy R."/>
        </authorList>
    </citation>
    <scope>NUCLEOTIDE SEQUENCE</scope>
    <source>
        <strain evidence="11">1277</strain>
    </source>
</reference>
<evidence type="ECO:0000256" key="6">
    <source>
        <dbReference type="ARBA" id="ARBA00022692"/>
    </source>
</evidence>
<evidence type="ECO:0000256" key="10">
    <source>
        <dbReference type="SAM" id="Phobius"/>
    </source>
</evidence>
<keyword evidence="6 10" id="KW-0812">Transmembrane</keyword>
<comment type="caution">
    <text evidence="11">The sequence shown here is derived from an EMBL/GenBank/DDBJ whole genome shotgun (WGS) entry which is preliminary data.</text>
</comment>
<reference evidence="11" key="1">
    <citation type="journal article" date="2021" name="PeerJ">
        <title>Extensive microbial diversity within the chicken gut microbiome revealed by metagenomics and culture.</title>
        <authorList>
            <person name="Gilroy R."/>
            <person name="Ravi A."/>
            <person name="Getino M."/>
            <person name="Pursley I."/>
            <person name="Horton D.L."/>
            <person name="Alikhan N.F."/>
            <person name="Baker D."/>
            <person name="Gharbi K."/>
            <person name="Hall N."/>
            <person name="Watson M."/>
            <person name="Adriaenssens E.M."/>
            <person name="Foster-Nyarko E."/>
            <person name="Jarju S."/>
            <person name="Secka A."/>
            <person name="Antonio M."/>
            <person name="Oren A."/>
            <person name="Chaudhuri R.R."/>
            <person name="La Ragione R."/>
            <person name="Hildebrand F."/>
            <person name="Pallen M.J."/>
        </authorList>
    </citation>
    <scope>NUCLEOTIDE SEQUENCE</scope>
    <source>
        <strain evidence="11">1277</strain>
    </source>
</reference>
<sequence>MKDKISKLFIQFSTPAIICMLISGLQIIIDGIFVGNVVGSNAMASVNISQPFMQVIIGFSMILSIGAQSFIGRTLGEGDNQKAKNIFKTAIILTLIIGSIVTLSGIIFSKEIALLLGANEVLLNYTSTYIKTIAIFAIPMSLMFLFGFIDRILERPEIYFKGMILSLLMNIMLNYVLIYKFKLETLGAAVATGLSYSSALIMVIWPVINKKSVLNIFDGKFDKTTIKTTLYNGSSEGITAIATATTSYIFNTAFMQIAGEAGVAAFTAINYVLQFQVCVMFGISDGIVPIVSYNYGNGSIERVNEILKLSAKVIISIAVVSFLGLYMYNESIIEMFVKGDKNILNLASNGAKILSTAFLLNGFNIVYSGYFTAIGFAKESAIVSASRGIIFIFIGAILLPRIFGVNGVWMSIPFAEVCTFIIGTYMFIKSKLVAKTLSTV</sequence>
<feature type="transmembrane region" description="Helical" evidence="10">
    <location>
        <begin position="185"/>
        <end position="208"/>
    </location>
</feature>
<dbReference type="GO" id="GO:0046677">
    <property type="term" value="P:response to antibiotic"/>
    <property type="evidence" value="ECO:0007669"/>
    <property type="project" value="UniProtKB-KW"/>
</dbReference>
<feature type="transmembrane region" description="Helical" evidence="10">
    <location>
        <begin position="12"/>
        <end position="35"/>
    </location>
</feature>
<dbReference type="GO" id="GO:0015297">
    <property type="term" value="F:antiporter activity"/>
    <property type="evidence" value="ECO:0007669"/>
    <property type="project" value="InterPro"/>
</dbReference>
<evidence type="ECO:0000256" key="7">
    <source>
        <dbReference type="ARBA" id="ARBA00022989"/>
    </source>
</evidence>
<evidence type="ECO:0000256" key="5">
    <source>
        <dbReference type="ARBA" id="ARBA00022475"/>
    </source>
</evidence>
<evidence type="ECO:0000256" key="1">
    <source>
        <dbReference type="ARBA" id="ARBA00004651"/>
    </source>
</evidence>
<comment type="similarity">
    <text evidence="2">Belongs to the multi antimicrobial extrusion (MATE) (TC 2.A.66.1) family. MepA subfamily.</text>
</comment>
<comment type="subcellular location">
    <subcellularLocation>
        <location evidence="1">Cell membrane</location>
        <topology evidence="1">Multi-pass membrane protein</topology>
    </subcellularLocation>
</comment>
<feature type="transmembrane region" description="Helical" evidence="10">
    <location>
        <begin position="87"/>
        <end position="108"/>
    </location>
</feature>
<dbReference type="EMBL" id="DYUB01000267">
    <property type="protein sequence ID" value="HJG97145.1"/>
    <property type="molecule type" value="Genomic_DNA"/>
</dbReference>
<dbReference type="PANTHER" id="PTHR43823">
    <property type="entry name" value="SPORULATION PROTEIN YKVU"/>
    <property type="match status" value="1"/>
</dbReference>
<dbReference type="Pfam" id="PF01554">
    <property type="entry name" value="MatE"/>
    <property type="match status" value="2"/>
</dbReference>
<dbReference type="NCBIfam" id="TIGR00797">
    <property type="entry name" value="matE"/>
    <property type="match status" value="1"/>
</dbReference>
<feature type="transmembrane region" description="Helical" evidence="10">
    <location>
        <begin position="158"/>
        <end position="179"/>
    </location>
</feature>
<evidence type="ECO:0000256" key="8">
    <source>
        <dbReference type="ARBA" id="ARBA00023136"/>
    </source>
</evidence>
<proteinExistence type="inferred from homology"/>